<evidence type="ECO:0000313" key="2">
    <source>
        <dbReference type="Proteomes" id="UP001163947"/>
    </source>
</evidence>
<dbReference type="PANTHER" id="PTHR47628">
    <property type="match status" value="1"/>
</dbReference>
<reference evidence="1" key="1">
    <citation type="submission" date="2022-09" db="EMBL/GenBank/DDBJ databases">
        <title>The genome sequence of Rhodococcus aetherivorans N1.</title>
        <authorList>
            <person name="Jiang W."/>
        </authorList>
    </citation>
    <scope>NUCLEOTIDE SEQUENCE</scope>
    <source>
        <strain evidence="1">N1</strain>
    </source>
</reference>
<dbReference type="Pfam" id="PF13433">
    <property type="entry name" value="Peripla_BP_5"/>
    <property type="match status" value="1"/>
</dbReference>
<dbReference type="Gene3D" id="3.40.50.2300">
    <property type="match status" value="2"/>
</dbReference>
<dbReference type="AlphaFoldDB" id="A0AA46NUS5"/>
<name>A0AA46NUS5_9NOCA</name>
<dbReference type="Proteomes" id="UP001163947">
    <property type="component" value="Chromosome"/>
</dbReference>
<dbReference type="SUPFAM" id="SSF53822">
    <property type="entry name" value="Periplasmic binding protein-like I"/>
    <property type="match status" value="1"/>
</dbReference>
<evidence type="ECO:0000313" key="1">
    <source>
        <dbReference type="EMBL" id="UYF93734.1"/>
    </source>
</evidence>
<dbReference type="EMBL" id="CP106982">
    <property type="protein sequence ID" value="UYF93734.1"/>
    <property type="molecule type" value="Genomic_DNA"/>
</dbReference>
<organism evidence="1 2">
    <name type="scientific">Rhodococcus aetherivorans</name>
    <dbReference type="NCBI Taxonomy" id="191292"/>
    <lineage>
        <taxon>Bacteria</taxon>
        <taxon>Bacillati</taxon>
        <taxon>Actinomycetota</taxon>
        <taxon>Actinomycetes</taxon>
        <taxon>Mycobacteriales</taxon>
        <taxon>Nocardiaceae</taxon>
        <taxon>Rhodococcus</taxon>
    </lineage>
</organism>
<dbReference type="PANTHER" id="PTHR47628:SF1">
    <property type="entry name" value="ALIPHATIC AMIDASE EXPRESSION-REGULATING PROTEIN"/>
    <property type="match status" value="1"/>
</dbReference>
<dbReference type="GeneID" id="83623829"/>
<protein>
    <submittedName>
        <fullName evidence="1">Transporter substrate-binding protein</fullName>
    </submittedName>
</protein>
<dbReference type="InterPro" id="IPR028082">
    <property type="entry name" value="Peripla_BP_I"/>
</dbReference>
<sequence>MKLGMLYSLSGAQAEMERSILDGALVAVHEINAGGGILGEEMTFAIYDDRSEVALTVRGIDHLCRDESVDVVVGGYTSASRVAMRPAIHANRSLLMYPTYFEGEETDPRVFYCGAAPNQYITDYLGWIASTLGRRIYIVGSDYIYPRVLGDAIRKLGAYHDVDTVGDWYAPLGETDFAAVLDDIGRKRPSVIVCNLVGRDSTASFYTQFHRAGYTSDALPIAATVTTAIDLGHMPPEVSDGHYMVGTYFSRLDTQVNAAYRQSLVDIRGQTRTHAAQVGAYNAVHALRLAAEQAASLNPSDLSEALLCVRFDGNPEGLPFFFRSNHYSAHPSYVGRVTGGDYDVVAEFPSRLPEPWWPGSVPLIATT</sequence>
<proteinExistence type="predicted"/>
<accession>A0AA46NUS5</accession>
<gene>
    <name evidence="1" type="ORF">OCS65_25415</name>
</gene>
<dbReference type="RefSeq" id="WP_231772030.1">
    <property type="nucleotide sequence ID" value="NZ_CP011341.1"/>
</dbReference>